<dbReference type="EMBL" id="CP158568">
    <property type="protein sequence ID" value="XBY46037.1"/>
    <property type="molecule type" value="Genomic_DNA"/>
</dbReference>
<proteinExistence type="predicted"/>
<name>A0AAU7XD59_9HYPH</name>
<protein>
    <submittedName>
        <fullName evidence="1">SRPBCC family protein</fullName>
    </submittedName>
</protein>
<sequence length="180" mass="19499">MTRHGMHRRRAGQYVGEQLVRLALLIAVACSATGWTTSGAIALDTARWVDVSGDPDAVWKELGDFCAIETWHPMVKACSAVEVDGKLTRTLTLADGATQVERLVDWNDRARTYTYRLVEGGASVVDLQATLAVRRHDGGSRIVWSGSYAPANGVATGKAWGAVRAFYDAGLKALAERHKT</sequence>
<dbReference type="Pfam" id="PF10604">
    <property type="entry name" value="Polyketide_cyc2"/>
    <property type="match status" value="1"/>
</dbReference>
<dbReference type="InterPro" id="IPR019587">
    <property type="entry name" value="Polyketide_cyclase/dehydratase"/>
</dbReference>
<dbReference type="RefSeq" id="WP_407051134.1">
    <property type="nucleotide sequence ID" value="NZ_CP158568.1"/>
</dbReference>
<dbReference type="InterPro" id="IPR023393">
    <property type="entry name" value="START-like_dom_sf"/>
</dbReference>
<dbReference type="SUPFAM" id="SSF55961">
    <property type="entry name" value="Bet v1-like"/>
    <property type="match status" value="1"/>
</dbReference>
<gene>
    <name evidence="1" type="ORF">ABS361_07330</name>
</gene>
<organism evidence="1">
    <name type="scientific">Methyloraptor flagellatus</name>
    <dbReference type="NCBI Taxonomy" id="3162530"/>
    <lineage>
        <taxon>Bacteria</taxon>
        <taxon>Pseudomonadati</taxon>
        <taxon>Pseudomonadota</taxon>
        <taxon>Alphaproteobacteria</taxon>
        <taxon>Hyphomicrobiales</taxon>
        <taxon>Ancalomicrobiaceae</taxon>
        <taxon>Methyloraptor</taxon>
    </lineage>
</organism>
<dbReference type="PANTHER" id="PTHR39332:SF7">
    <property type="entry name" value="SRPBCC FAMILY PROTEIN"/>
    <property type="match status" value="1"/>
</dbReference>
<reference evidence="1" key="1">
    <citation type="submission" date="2024-06" db="EMBL/GenBank/DDBJ databases">
        <title>Methylostella associata gen. nov., sp. nov., a novel Ancalomicrobiaceae-affiliated facultatively methylotrophic bacteria that feed on methanotrophs of the genus Methylococcus.</title>
        <authorList>
            <person name="Saltykova V."/>
            <person name="Danilova O.V."/>
            <person name="Oshkin I.Y."/>
            <person name="Belova S.E."/>
            <person name="Pimenov N.V."/>
            <person name="Dedysh S.N."/>
        </authorList>
    </citation>
    <scope>NUCLEOTIDE SEQUENCE</scope>
    <source>
        <strain evidence="1">S20</strain>
    </source>
</reference>
<dbReference type="AlphaFoldDB" id="A0AAU7XD59"/>
<dbReference type="KEGG" id="mflg:ABS361_07330"/>
<dbReference type="Gene3D" id="3.30.530.20">
    <property type="match status" value="1"/>
</dbReference>
<dbReference type="PANTHER" id="PTHR39332">
    <property type="entry name" value="BLL4707 PROTEIN"/>
    <property type="match status" value="1"/>
</dbReference>
<evidence type="ECO:0000313" key="1">
    <source>
        <dbReference type="EMBL" id="XBY46037.1"/>
    </source>
</evidence>
<accession>A0AAU7XD59</accession>
<dbReference type="CDD" id="cd07821">
    <property type="entry name" value="PYR_PYL_RCAR_like"/>
    <property type="match status" value="1"/>
</dbReference>